<dbReference type="InterPro" id="IPR041588">
    <property type="entry name" value="Integrase_H2C2"/>
</dbReference>
<dbReference type="Pfam" id="PF00665">
    <property type="entry name" value="rve"/>
    <property type="match status" value="1"/>
</dbReference>
<keyword evidence="2" id="KW-0808">Transferase</keyword>
<dbReference type="InterPro" id="IPR012337">
    <property type="entry name" value="RNaseH-like_sf"/>
</dbReference>
<dbReference type="InterPro" id="IPR050951">
    <property type="entry name" value="Retrovirus_Pol_polyprotein"/>
</dbReference>
<feature type="non-terminal residue" evidence="10">
    <location>
        <position position="1"/>
    </location>
</feature>
<dbReference type="AlphaFoldDB" id="A0A8H7UQI3"/>
<dbReference type="GO" id="GO:0016787">
    <property type="term" value="F:hydrolase activity"/>
    <property type="evidence" value="ECO:0007669"/>
    <property type="project" value="UniProtKB-KW"/>
</dbReference>
<dbReference type="InterPro" id="IPR000477">
    <property type="entry name" value="RT_dom"/>
</dbReference>
<dbReference type="EMBL" id="JAEPRD010000679">
    <property type="protein sequence ID" value="KAG2190402.1"/>
    <property type="molecule type" value="Genomic_DNA"/>
</dbReference>
<feature type="non-terminal residue" evidence="10">
    <location>
        <position position="1001"/>
    </location>
</feature>
<evidence type="ECO:0000256" key="3">
    <source>
        <dbReference type="ARBA" id="ARBA00022695"/>
    </source>
</evidence>
<dbReference type="GO" id="GO:0003964">
    <property type="term" value="F:RNA-directed DNA polymerase activity"/>
    <property type="evidence" value="ECO:0007669"/>
    <property type="project" value="UniProtKB-KW"/>
</dbReference>
<dbReference type="PANTHER" id="PTHR37984">
    <property type="entry name" value="PROTEIN CBG26694"/>
    <property type="match status" value="1"/>
</dbReference>
<dbReference type="InterPro" id="IPR036397">
    <property type="entry name" value="RNaseH_sf"/>
</dbReference>
<evidence type="ECO:0000313" key="11">
    <source>
        <dbReference type="Proteomes" id="UP000603453"/>
    </source>
</evidence>
<dbReference type="InterPro" id="IPR043128">
    <property type="entry name" value="Rev_trsase/Diguanyl_cyclase"/>
</dbReference>
<keyword evidence="11" id="KW-1185">Reference proteome</keyword>
<dbReference type="OrthoDB" id="2232212at2759"/>
<evidence type="ECO:0000313" key="10">
    <source>
        <dbReference type="EMBL" id="KAG2190402.1"/>
    </source>
</evidence>
<evidence type="ECO:0000259" key="9">
    <source>
        <dbReference type="PROSITE" id="PS50994"/>
    </source>
</evidence>
<dbReference type="GO" id="GO:0004519">
    <property type="term" value="F:endonuclease activity"/>
    <property type="evidence" value="ECO:0007669"/>
    <property type="project" value="UniProtKB-KW"/>
</dbReference>
<proteinExistence type="predicted"/>
<dbReference type="PANTHER" id="PTHR37984:SF5">
    <property type="entry name" value="PROTEIN NYNRIN-LIKE"/>
    <property type="match status" value="1"/>
</dbReference>
<dbReference type="Gene3D" id="3.30.70.270">
    <property type="match status" value="2"/>
</dbReference>
<dbReference type="PROSITE" id="PS50994">
    <property type="entry name" value="INTEGRASE"/>
    <property type="match status" value="1"/>
</dbReference>
<accession>A0A8H7UQI3</accession>
<dbReference type="Gene3D" id="3.10.10.10">
    <property type="entry name" value="HIV Type 1 Reverse Transcriptase, subunit A, domain 1"/>
    <property type="match status" value="1"/>
</dbReference>
<evidence type="ECO:0000256" key="4">
    <source>
        <dbReference type="ARBA" id="ARBA00022722"/>
    </source>
</evidence>
<keyword evidence="5" id="KW-0255">Endonuclease</keyword>
<protein>
    <recommendedName>
        <fullName evidence="1">RNA-directed DNA polymerase</fullName>
        <ecNumber evidence="1">2.7.7.49</ecNumber>
    </recommendedName>
</protein>
<evidence type="ECO:0000256" key="5">
    <source>
        <dbReference type="ARBA" id="ARBA00022759"/>
    </source>
</evidence>
<dbReference type="Pfam" id="PF17921">
    <property type="entry name" value="Integrase_H2C2"/>
    <property type="match status" value="1"/>
</dbReference>
<dbReference type="FunFam" id="3.30.70.270:FF:000020">
    <property type="entry name" value="Transposon Tf2-6 polyprotein-like Protein"/>
    <property type="match status" value="1"/>
</dbReference>
<dbReference type="InterPro" id="IPR041373">
    <property type="entry name" value="RT_RNaseH"/>
</dbReference>
<dbReference type="Proteomes" id="UP000603453">
    <property type="component" value="Unassembled WGS sequence"/>
</dbReference>
<keyword evidence="4" id="KW-0540">Nuclease</keyword>
<evidence type="ECO:0000256" key="6">
    <source>
        <dbReference type="ARBA" id="ARBA00022801"/>
    </source>
</evidence>
<keyword evidence="7" id="KW-0695">RNA-directed DNA polymerase</keyword>
<dbReference type="Gene3D" id="3.30.420.10">
    <property type="entry name" value="Ribonuclease H-like superfamily/Ribonuclease H"/>
    <property type="match status" value="1"/>
</dbReference>
<dbReference type="GO" id="GO:0003676">
    <property type="term" value="F:nucleic acid binding"/>
    <property type="evidence" value="ECO:0007669"/>
    <property type="project" value="InterPro"/>
</dbReference>
<keyword evidence="6" id="KW-0378">Hydrolase</keyword>
<evidence type="ECO:0000259" key="8">
    <source>
        <dbReference type="PROSITE" id="PS50878"/>
    </source>
</evidence>
<dbReference type="InterPro" id="IPR043502">
    <property type="entry name" value="DNA/RNA_pol_sf"/>
</dbReference>
<evidence type="ECO:0000256" key="7">
    <source>
        <dbReference type="ARBA" id="ARBA00022918"/>
    </source>
</evidence>
<dbReference type="CDD" id="cd09274">
    <property type="entry name" value="RNase_HI_RT_Ty3"/>
    <property type="match status" value="1"/>
</dbReference>
<comment type="caution">
    <text evidence="10">The sequence shown here is derived from an EMBL/GenBank/DDBJ whole genome shotgun (WGS) entry which is preliminary data.</text>
</comment>
<name>A0A8H7UQI3_9FUNG</name>
<feature type="domain" description="Reverse transcriptase" evidence="8">
    <location>
        <begin position="246"/>
        <end position="428"/>
    </location>
</feature>
<gene>
    <name evidence="10" type="ORF">INT47_001388</name>
</gene>
<organism evidence="10 11">
    <name type="scientific">Mucor saturninus</name>
    <dbReference type="NCBI Taxonomy" id="64648"/>
    <lineage>
        <taxon>Eukaryota</taxon>
        <taxon>Fungi</taxon>
        <taxon>Fungi incertae sedis</taxon>
        <taxon>Mucoromycota</taxon>
        <taxon>Mucoromycotina</taxon>
        <taxon>Mucoromycetes</taxon>
        <taxon>Mucorales</taxon>
        <taxon>Mucorineae</taxon>
        <taxon>Mucoraceae</taxon>
        <taxon>Mucor</taxon>
    </lineage>
</organism>
<dbReference type="GO" id="GO:0015074">
    <property type="term" value="P:DNA integration"/>
    <property type="evidence" value="ECO:0007669"/>
    <property type="project" value="InterPro"/>
</dbReference>
<dbReference type="Pfam" id="PF17917">
    <property type="entry name" value="RT_RNaseH"/>
    <property type="match status" value="1"/>
</dbReference>
<dbReference type="Gene3D" id="2.40.70.10">
    <property type="entry name" value="Acid Proteases"/>
    <property type="match status" value="1"/>
</dbReference>
<dbReference type="EC" id="2.7.7.49" evidence="1"/>
<dbReference type="InterPro" id="IPR021109">
    <property type="entry name" value="Peptidase_aspartic_dom_sf"/>
</dbReference>
<keyword evidence="3" id="KW-0548">Nucleotidyltransferase</keyword>
<dbReference type="GO" id="GO:0005634">
    <property type="term" value="C:nucleus"/>
    <property type="evidence" value="ECO:0007669"/>
    <property type="project" value="UniProtKB-ARBA"/>
</dbReference>
<evidence type="ECO:0000256" key="2">
    <source>
        <dbReference type="ARBA" id="ARBA00022679"/>
    </source>
</evidence>
<feature type="domain" description="Integrase catalytic" evidence="9">
    <location>
        <begin position="814"/>
        <end position="973"/>
    </location>
</feature>
<dbReference type="PROSITE" id="PS50878">
    <property type="entry name" value="RT_POL"/>
    <property type="match status" value="1"/>
</dbReference>
<dbReference type="InterPro" id="IPR001584">
    <property type="entry name" value="Integrase_cat-core"/>
</dbReference>
<evidence type="ECO:0000256" key="1">
    <source>
        <dbReference type="ARBA" id="ARBA00012493"/>
    </source>
</evidence>
<dbReference type="Gene3D" id="1.10.340.70">
    <property type="match status" value="1"/>
</dbReference>
<sequence>TIPAKNGQSVETANGHQTIIKDIAEFSISLNSYTDRIQAYVFDTKFDVILGRSWLAQVQPIPDWINGTWTIKIRNDSKRLTMIHPLTAQSIQQSIDTNSPNDANPVTNVQVQSQETDEAVTPDELEFLISAKQLDNLFKKKNVEECYLIDISAIYEPDSLAVLVDDKLSKQGQNSMTLTVDQEWCEEFAAKYPGVFKGVIDSLPPIRDTVEDMIIFKPGTVPESRPPYRMSPLELQELRRQLDTLLKQGLIEPTSSPYGSPVLFVKRADDKKLRMVCDFRLVNKISISHRIPIPRIDECLSMLHGSNFFTTLDLQSGFHQQRLTDSDSEKTTINTRYGQFKWKVIPFGLRNSGAQFQKMLNVILKDYIDVICLLYIDDILIFTKGDDVNLHKKHVDLVLGKLAEAGLVVNKTKCKFNRKQVTFLGHDVIANTGVRPAKKKTEAITNWPCPTNVQEVRQFIGLCQFYKAFLPNFASIATPITDLTKGNGHKLRQINWTNECEQAFQHIKTLMTTAPTLLNPCMTLPWRIECDASDFAAGMVLLQPDPKSNHEWKPVAYESRKFSKEERKYSVQERECLSILHALRTWRCFIDGNDYEVFTDHEPLKTYQDTSKVSPRLVRWMTELSLYSPKILYKKGIDNIVPDLLSRRDGPNCVPNTESMEPRYLYEPVETVAAIISNSSSNSNDILITDPLQDWPLFYFKDASLWPESLKDHLLKKQQDFIVRDQHIWKKMKNENDDKLVKFIPFKRRVDLVEDFHKGFGHQGKATVYQLMKSRFWWPKMINDVTLWLSRCPECQLHSRKESNTHHAPMKPLEVPAPFHRWHIDFIGELPTTKNGNRWIIMAVDYSTNWPIARALKNATADEIVKFLYEEIVMRFSCPVELVSDRGANFMSKILNQYMKKIKSKHIFTSAFHPRTNSKCERLNQTFKHMITKYVKGEVHSWDEFVDTALFSCRIRKHATTGLSPFFMTYGVDPVLPGDSKRPFMDPMTEEDPELIAEDTL</sequence>
<dbReference type="SUPFAM" id="SSF53098">
    <property type="entry name" value="Ribonuclease H-like"/>
    <property type="match status" value="1"/>
</dbReference>
<dbReference type="FunFam" id="3.30.420.10:FF:000032">
    <property type="entry name" value="Retrovirus-related Pol polyprotein from transposon 297-like Protein"/>
    <property type="match status" value="1"/>
</dbReference>
<dbReference type="SUPFAM" id="SSF56672">
    <property type="entry name" value="DNA/RNA polymerases"/>
    <property type="match status" value="1"/>
</dbReference>
<reference evidence="10" key="1">
    <citation type="submission" date="2020-12" db="EMBL/GenBank/DDBJ databases">
        <title>Metabolic potential, ecology and presence of endohyphal bacteria is reflected in genomic diversity of Mucoromycotina.</title>
        <authorList>
            <person name="Muszewska A."/>
            <person name="Okrasinska A."/>
            <person name="Steczkiewicz K."/>
            <person name="Drgas O."/>
            <person name="Orlowska M."/>
            <person name="Perlinska-Lenart U."/>
            <person name="Aleksandrzak-Piekarczyk T."/>
            <person name="Szatraj K."/>
            <person name="Zielenkiewicz U."/>
            <person name="Pilsyk S."/>
            <person name="Malc E."/>
            <person name="Mieczkowski P."/>
            <person name="Kruszewska J.S."/>
            <person name="Biernat P."/>
            <person name="Pawlowska J."/>
        </authorList>
    </citation>
    <scope>NUCLEOTIDE SEQUENCE</scope>
    <source>
        <strain evidence="10">WA0000017839</strain>
    </source>
</reference>
<dbReference type="Pfam" id="PF00078">
    <property type="entry name" value="RVT_1"/>
    <property type="match status" value="1"/>
</dbReference>
<dbReference type="CDD" id="cd01647">
    <property type="entry name" value="RT_LTR"/>
    <property type="match status" value="1"/>
</dbReference>